<proteinExistence type="predicted"/>
<sequence>MKRRKTLLIIFFLLVFGLVVFAQELEYPGIPVSKSETITVTETTTFPEYVRYIFYWGIIIGAIAALGSLILGGFRYLVSSGNPEATRDAQNQISSAILGLIILLASGLIFNTINPKIKILNLTPLKLSSYVKLIGENQEQKIAISVADLPTAFKNFKPTQAEIIGANIEARFHTGINYLDSFTPWVRTTEEAKKETEKYLKGQVIKSVEIRYTGPGVYIYDREKDEPENNRYRKEISLFYNLSNIQAGYGWEPKDAQYIQIKNLKELTNVPESGIDYLTVLFSKEDFQGNCRVFFEEKDNIGNVPAGKIVKIQPDNKDGYGIISDPVAGINSAKIFQLERKGECRVVLFKNPNYGYQAVNDVCVINWAILKPDRIEDSCPGWKETMPKSIQIQGNCAVVVWGENSALEGNFSGNCKVFTDNIPDLKEAGFWCFRWPNPFNSTCLRGLAIYPIK</sequence>
<gene>
    <name evidence="2" type="ORF">COS93_02210</name>
</gene>
<evidence type="ECO:0000313" key="3">
    <source>
        <dbReference type="Proteomes" id="UP000228777"/>
    </source>
</evidence>
<feature type="transmembrane region" description="Helical" evidence="1">
    <location>
        <begin position="95"/>
        <end position="113"/>
    </location>
</feature>
<accession>A0A2M6Z2D8</accession>
<keyword evidence="1" id="KW-1133">Transmembrane helix</keyword>
<dbReference type="InterPro" id="IPR043993">
    <property type="entry name" value="T4SS_pilin"/>
</dbReference>
<protein>
    <submittedName>
        <fullName evidence="2">Uncharacterized protein</fullName>
    </submittedName>
</protein>
<name>A0A2M6Z2D8_9BACT</name>
<keyword evidence="1" id="KW-0472">Membrane</keyword>
<dbReference type="Pfam" id="PF18895">
    <property type="entry name" value="T4SS_pilin"/>
    <property type="match status" value="1"/>
</dbReference>
<dbReference type="Proteomes" id="UP000228777">
    <property type="component" value="Unassembled WGS sequence"/>
</dbReference>
<evidence type="ECO:0000256" key="1">
    <source>
        <dbReference type="SAM" id="Phobius"/>
    </source>
</evidence>
<dbReference type="EMBL" id="PEWP01000044">
    <property type="protein sequence ID" value="PIU46553.1"/>
    <property type="molecule type" value="Genomic_DNA"/>
</dbReference>
<reference evidence="3" key="1">
    <citation type="submission" date="2017-09" db="EMBL/GenBank/DDBJ databases">
        <title>Depth-based differentiation of microbial function through sediment-hosted aquifers and enrichment of novel symbionts in the deep terrestrial subsurface.</title>
        <authorList>
            <person name="Probst A.J."/>
            <person name="Ladd B."/>
            <person name="Jarett J.K."/>
            <person name="Geller-Mcgrath D.E."/>
            <person name="Sieber C.M.K."/>
            <person name="Emerson J.B."/>
            <person name="Anantharaman K."/>
            <person name="Thomas B.C."/>
            <person name="Malmstrom R."/>
            <person name="Stieglmeier M."/>
            <person name="Klingl A."/>
            <person name="Woyke T."/>
            <person name="Ryan C.M."/>
            <person name="Banfield J.F."/>
        </authorList>
    </citation>
    <scope>NUCLEOTIDE SEQUENCE [LARGE SCALE GENOMIC DNA]</scope>
</reference>
<comment type="caution">
    <text evidence="2">The sequence shown here is derived from an EMBL/GenBank/DDBJ whole genome shotgun (WGS) entry which is preliminary data.</text>
</comment>
<feature type="transmembrane region" description="Helical" evidence="1">
    <location>
        <begin position="53"/>
        <end position="74"/>
    </location>
</feature>
<dbReference type="AlphaFoldDB" id="A0A2M6Z2D8"/>
<organism evidence="2 3">
    <name type="scientific">bacterium (Candidatus Gribaldobacteria) CG07_land_8_20_14_0_80_33_18</name>
    <dbReference type="NCBI Taxonomy" id="2014272"/>
    <lineage>
        <taxon>Bacteria</taxon>
        <taxon>Candidatus Gribaldobacteria</taxon>
    </lineage>
</organism>
<evidence type="ECO:0000313" key="2">
    <source>
        <dbReference type="EMBL" id="PIU46553.1"/>
    </source>
</evidence>
<keyword evidence="1" id="KW-0812">Transmembrane</keyword>